<proteinExistence type="predicted"/>
<protein>
    <submittedName>
        <fullName evidence="3">Lipocalin family protein</fullName>
    </submittedName>
</protein>
<organism evidence="3 4">
    <name type="scientific">Gramella jeungdoensis</name>
    <dbReference type="NCBI Taxonomy" id="708091"/>
    <lineage>
        <taxon>Bacteria</taxon>
        <taxon>Pseudomonadati</taxon>
        <taxon>Bacteroidota</taxon>
        <taxon>Flavobacteriia</taxon>
        <taxon>Flavobacteriales</taxon>
        <taxon>Flavobacteriaceae</taxon>
        <taxon>Christiangramia</taxon>
    </lineage>
</organism>
<evidence type="ECO:0000259" key="2">
    <source>
        <dbReference type="Pfam" id="PF13648"/>
    </source>
</evidence>
<feature type="chain" id="PRO_5045763565" evidence="1">
    <location>
        <begin position="23"/>
        <end position="183"/>
    </location>
</feature>
<evidence type="ECO:0000313" key="4">
    <source>
        <dbReference type="Proteomes" id="UP001155077"/>
    </source>
</evidence>
<evidence type="ECO:0000313" key="3">
    <source>
        <dbReference type="EMBL" id="MCM8571113.1"/>
    </source>
</evidence>
<dbReference type="InterPro" id="IPR024311">
    <property type="entry name" value="Lipocalin-like"/>
</dbReference>
<feature type="signal peptide" evidence="1">
    <location>
        <begin position="1"/>
        <end position="22"/>
    </location>
</feature>
<evidence type="ECO:0000256" key="1">
    <source>
        <dbReference type="SAM" id="SignalP"/>
    </source>
</evidence>
<comment type="caution">
    <text evidence="3">The sequence shown here is derived from an EMBL/GenBank/DDBJ whole genome shotgun (WGS) entry which is preliminary data.</text>
</comment>
<dbReference type="Proteomes" id="UP001155077">
    <property type="component" value="Unassembled WGS sequence"/>
</dbReference>
<keyword evidence="1" id="KW-0732">Signal</keyword>
<dbReference type="PROSITE" id="PS51257">
    <property type="entry name" value="PROKAR_LIPOPROTEIN"/>
    <property type="match status" value="1"/>
</dbReference>
<reference evidence="3" key="1">
    <citation type="submission" date="2022-06" db="EMBL/GenBank/DDBJ databases">
        <title>Gramella sediminis sp. nov., isolated from deep-sea sediment of the Indian Ocean.</title>
        <authorList>
            <person name="Yang L."/>
        </authorList>
    </citation>
    <scope>NUCLEOTIDE SEQUENCE</scope>
    <source>
        <strain evidence="3">HMD3159</strain>
    </source>
</reference>
<accession>A0ABT0Z5V8</accession>
<feature type="domain" description="Lipocalin-like" evidence="2">
    <location>
        <begin position="34"/>
        <end position="156"/>
    </location>
</feature>
<gene>
    <name evidence="3" type="ORF">NE848_17075</name>
</gene>
<dbReference type="RefSeq" id="WP_252115827.1">
    <property type="nucleotide sequence ID" value="NZ_JAMSCK010000009.1"/>
</dbReference>
<dbReference type="EMBL" id="JAMSCK010000009">
    <property type="protein sequence ID" value="MCM8571113.1"/>
    <property type="molecule type" value="Genomic_DNA"/>
</dbReference>
<sequence>MKTIRFSILFLFVIFIVSCSEDNETMASIEISNLVGTWNLDDYYYTGNSKVDYPGEPIDMDYNVETSDVNATVEFTSDKKFISQGSISYLMTYDFMGEQMHMNINNVDFNGTGEWTISGNKITISNQIGEINTQSVNQPQVLTYTVQELTATRMVLAFDITQEGSEEGINYEMTITGKQVYSQ</sequence>
<name>A0ABT0Z5V8_9FLAO</name>
<keyword evidence="4" id="KW-1185">Reference proteome</keyword>
<dbReference type="Pfam" id="PF13648">
    <property type="entry name" value="Lipocalin_4"/>
    <property type="match status" value="1"/>
</dbReference>